<evidence type="ECO:0000313" key="2">
    <source>
        <dbReference type="Proteomes" id="UP000037035"/>
    </source>
</evidence>
<accession>A0A0L6UMX1</accession>
<proteinExistence type="predicted"/>
<dbReference type="Proteomes" id="UP000037035">
    <property type="component" value="Unassembled WGS sequence"/>
</dbReference>
<evidence type="ECO:0000313" key="1">
    <source>
        <dbReference type="EMBL" id="KNZ49863.1"/>
    </source>
</evidence>
<organism evidence="1 2">
    <name type="scientific">Puccinia sorghi</name>
    <dbReference type="NCBI Taxonomy" id="27349"/>
    <lineage>
        <taxon>Eukaryota</taxon>
        <taxon>Fungi</taxon>
        <taxon>Dikarya</taxon>
        <taxon>Basidiomycota</taxon>
        <taxon>Pucciniomycotina</taxon>
        <taxon>Pucciniomycetes</taxon>
        <taxon>Pucciniales</taxon>
        <taxon>Pucciniaceae</taxon>
        <taxon>Puccinia</taxon>
    </lineage>
</organism>
<dbReference type="VEuPathDB" id="FungiDB:VP01_4739g1"/>
<dbReference type="STRING" id="27349.A0A0L6UMX1"/>
<reference evidence="1 2" key="1">
    <citation type="submission" date="2015-08" db="EMBL/GenBank/DDBJ databases">
        <title>Next Generation Sequencing and Analysis of the Genome of Puccinia sorghi L Schw, the Causal Agent of Maize Common Rust.</title>
        <authorList>
            <person name="Rochi L."/>
            <person name="Burguener G."/>
            <person name="Darino M."/>
            <person name="Turjanski A."/>
            <person name="Kreff E."/>
            <person name="Dieguez M.J."/>
            <person name="Sacco F."/>
        </authorList>
    </citation>
    <scope>NUCLEOTIDE SEQUENCE [LARGE SCALE GENOMIC DNA]</scope>
    <source>
        <strain evidence="1 2">RO10H11247</strain>
    </source>
</reference>
<name>A0A0L6UMX1_9BASI</name>
<evidence type="ECO:0008006" key="3">
    <source>
        <dbReference type="Google" id="ProtNLM"/>
    </source>
</evidence>
<comment type="caution">
    <text evidence="1">The sequence shown here is derived from an EMBL/GenBank/DDBJ whole genome shotgun (WGS) entry which is preliminary data.</text>
</comment>
<dbReference type="OrthoDB" id="2505992at2759"/>
<keyword evidence="2" id="KW-1185">Reference proteome</keyword>
<gene>
    <name evidence="1" type="ORF">VP01_4739g1</name>
</gene>
<sequence>MRYHEWLTAPHPSNGDFRVIVNYLHELCGASLSAAQYIILIFYCELTNLFFSSMETDPQSKKIQQLKFLGTISGNCIIVDSLWESIQYSSWMRALLWKGHQTINVFTWPGVKAGYVLEPLSGILNRLLVGPTSAKTSNTVLIINTTLVASQTPAPTLTHADEGYCPKQCWGIPHSMHLDRGGSSALANLIYGCHTNLLKHQQEALDFIQWLESPELTILTSFRDCSACKWLQNLFSNLVASGKTRKEITQHTSGSILAEDMGLGKRLNSLALITSSKNVVESPLSTL</sequence>
<dbReference type="AlphaFoldDB" id="A0A0L6UMX1"/>
<dbReference type="EMBL" id="LAVV01009877">
    <property type="protein sequence ID" value="KNZ49863.1"/>
    <property type="molecule type" value="Genomic_DNA"/>
</dbReference>
<protein>
    <recommendedName>
        <fullName evidence="3">SNF2 N-terminal domain-containing protein</fullName>
    </recommendedName>
</protein>